<dbReference type="GO" id="GO:0008168">
    <property type="term" value="F:methyltransferase activity"/>
    <property type="evidence" value="ECO:0007669"/>
    <property type="project" value="InterPro"/>
</dbReference>
<organism evidence="1 2">
    <name type="scientific">Genlisea aurea</name>
    <dbReference type="NCBI Taxonomy" id="192259"/>
    <lineage>
        <taxon>Eukaryota</taxon>
        <taxon>Viridiplantae</taxon>
        <taxon>Streptophyta</taxon>
        <taxon>Embryophyta</taxon>
        <taxon>Tracheophyta</taxon>
        <taxon>Spermatophyta</taxon>
        <taxon>Magnoliopsida</taxon>
        <taxon>eudicotyledons</taxon>
        <taxon>Gunneridae</taxon>
        <taxon>Pentapetalae</taxon>
        <taxon>asterids</taxon>
        <taxon>lamiids</taxon>
        <taxon>Lamiales</taxon>
        <taxon>Lentibulariaceae</taxon>
        <taxon>Genlisea</taxon>
    </lineage>
</organism>
<sequence>DKITVKQGSWFDPLIHLRGRLSGIVSNPPYIPSADMDGLQAEVSKHEPRMALDGGEDGMDGLIRLCDGASEMLKRGGFFAFETNGEKQCNFVADYVETKRKGSFRGVRTVADFAGILRFVTGY</sequence>
<dbReference type="PANTHER" id="PTHR47441">
    <property type="match status" value="1"/>
</dbReference>
<dbReference type="EMBL" id="AUSU01000145">
    <property type="protein sequence ID" value="EPS74211.1"/>
    <property type="molecule type" value="Genomic_DNA"/>
</dbReference>
<dbReference type="GO" id="GO:0032259">
    <property type="term" value="P:methylation"/>
    <property type="evidence" value="ECO:0007669"/>
    <property type="project" value="InterPro"/>
</dbReference>
<protein>
    <recommendedName>
        <fullName evidence="3">Methyltransferase small domain-containing protein</fullName>
    </recommendedName>
</protein>
<evidence type="ECO:0000313" key="2">
    <source>
        <dbReference type="Proteomes" id="UP000015453"/>
    </source>
</evidence>
<dbReference type="InterPro" id="IPR052663">
    <property type="entry name" value="RF_glutamine_MTase_cyano"/>
</dbReference>
<feature type="non-terminal residue" evidence="1">
    <location>
        <position position="1"/>
    </location>
</feature>
<dbReference type="AlphaFoldDB" id="S8D9K8"/>
<evidence type="ECO:0000313" key="1">
    <source>
        <dbReference type="EMBL" id="EPS74211.1"/>
    </source>
</evidence>
<name>S8D9K8_9LAMI</name>
<dbReference type="PROSITE" id="PS00092">
    <property type="entry name" value="N6_MTASE"/>
    <property type="match status" value="1"/>
</dbReference>
<feature type="non-terminal residue" evidence="1">
    <location>
        <position position="123"/>
    </location>
</feature>
<comment type="caution">
    <text evidence="1">The sequence shown here is derived from an EMBL/GenBank/DDBJ whole genome shotgun (WGS) entry which is preliminary data.</text>
</comment>
<proteinExistence type="predicted"/>
<dbReference type="Gene3D" id="3.40.50.150">
    <property type="entry name" value="Vaccinia Virus protein VP39"/>
    <property type="match status" value="1"/>
</dbReference>
<gene>
    <name evidence="1" type="ORF">M569_00552</name>
</gene>
<dbReference type="SUPFAM" id="SSF53335">
    <property type="entry name" value="S-adenosyl-L-methionine-dependent methyltransferases"/>
    <property type="match status" value="1"/>
</dbReference>
<evidence type="ECO:0008006" key="3">
    <source>
        <dbReference type="Google" id="ProtNLM"/>
    </source>
</evidence>
<dbReference type="InterPro" id="IPR029063">
    <property type="entry name" value="SAM-dependent_MTases_sf"/>
</dbReference>
<reference evidence="1 2" key="1">
    <citation type="journal article" date="2013" name="BMC Genomics">
        <title>The miniature genome of a carnivorous plant Genlisea aurea contains a low number of genes and short non-coding sequences.</title>
        <authorList>
            <person name="Leushkin E.V."/>
            <person name="Sutormin R.A."/>
            <person name="Nabieva E.R."/>
            <person name="Penin A.A."/>
            <person name="Kondrashov A.S."/>
            <person name="Logacheva M.D."/>
        </authorList>
    </citation>
    <scope>NUCLEOTIDE SEQUENCE [LARGE SCALE GENOMIC DNA]</scope>
</reference>
<keyword evidence="2" id="KW-1185">Reference proteome</keyword>
<dbReference type="InterPro" id="IPR002052">
    <property type="entry name" value="DNA_methylase_N6_adenine_CS"/>
</dbReference>
<dbReference type="PANTHER" id="PTHR47441:SF3">
    <property type="entry name" value="RELEASE FACTOR GLUTAMINE METHYLTRANSFERASE"/>
    <property type="match status" value="1"/>
</dbReference>
<accession>S8D9K8</accession>
<dbReference type="Proteomes" id="UP000015453">
    <property type="component" value="Unassembled WGS sequence"/>
</dbReference>
<dbReference type="GO" id="GO:0003676">
    <property type="term" value="F:nucleic acid binding"/>
    <property type="evidence" value="ECO:0007669"/>
    <property type="project" value="InterPro"/>
</dbReference>
<dbReference type="OrthoDB" id="269872at2759"/>